<dbReference type="InterPro" id="IPR000719">
    <property type="entry name" value="Prot_kinase_dom"/>
</dbReference>
<dbReference type="EMBL" id="MU004183">
    <property type="protein sequence ID" value="KAF2500707.1"/>
    <property type="molecule type" value="Genomic_DNA"/>
</dbReference>
<dbReference type="Gene3D" id="3.30.200.20">
    <property type="entry name" value="Phosphorylase Kinase, domain 1"/>
    <property type="match status" value="1"/>
</dbReference>
<evidence type="ECO:0000256" key="4">
    <source>
        <dbReference type="ARBA" id="ARBA00022741"/>
    </source>
</evidence>
<proteinExistence type="inferred from homology"/>
<evidence type="ECO:0000256" key="5">
    <source>
        <dbReference type="ARBA" id="ARBA00022777"/>
    </source>
</evidence>
<accession>A0A6A6RB67</accession>
<keyword evidence="3" id="KW-0808">Transferase</keyword>
<dbReference type="SUPFAM" id="SSF56112">
    <property type="entry name" value="Protein kinase-like (PK-like)"/>
    <property type="match status" value="1"/>
</dbReference>
<dbReference type="InterPro" id="IPR008271">
    <property type="entry name" value="Ser/Thr_kinase_AS"/>
</dbReference>
<evidence type="ECO:0000313" key="9">
    <source>
        <dbReference type="Proteomes" id="UP000799750"/>
    </source>
</evidence>
<evidence type="ECO:0000256" key="3">
    <source>
        <dbReference type="ARBA" id="ARBA00022679"/>
    </source>
</evidence>
<keyword evidence="2" id="KW-0723">Serine/threonine-protein kinase</keyword>
<gene>
    <name evidence="8" type="ORF">BU16DRAFT_557163</name>
</gene>
<protein>
    <submittedName>
        <fullName evidence="8">Kinase-like protein</fullName>
    </submittedName>
</protein>
<dbReference type="GO" id="GO:0004674">
    <property type="term" value="F:protein serine/threonine kinase activity"/>
    <property type="evidence" value="ECO:0007669"/>
    <property type="project" value="UniProtKB-KW"/>
</dbReference>
<dbReference type="Gene3D" id="1.10.510.10">
    <property type="entry name" value="Transferase(Phosphotransferase) domain 1"/>
    <property type="match status" value="1"/>
</dbReference>
<dbReference type="CDD" id="cd00180">
    <property type="entry name" value="PKc"/>
    <property type="match status" value="1"/>
</dbReference>
<dbReference type="Pfam" id="PF00069">
    <property type="entry name" value="Pkinase"/>
    <property type="match status" value="1"/>
</dbReference>
<dbReference type="InterPro" id="IPR011009">
    <property type="entry name" value="Kinase-like_dom_sf"/>
</dbReference>
<dbReference type="PANTHER" id="PTHR11584">
    <property type="entry name" value="SERINE/THREONINE PROTEIN KINASE"/>
    <property type="match status" value="1"/>
</dbReference>
<dbReference type="SMART" id="SM00220">
    <property type="entry name" value="S_TKc"/>
    <property type="match status" value="1"/>
</dbReference>
<reference evidence="8" key="1">
    <citation type="journal article" date="2020" name="Stud. Mycol.">
        <title>101 Dothideomycetes genomes: a test case for predicting lifestyles and emergence of pathogens.</title>
        <authorList>
            <person name="Haridas S."/>
            <person name="Albert R."/>
            <person name="Binder M."/>
            <person name="Bloem J."/>
            <person name="Labutti K."/>
            <person name="Salamov A."/>
            <person name="Andreopoulos B."/>
            <person name="Baker S."/>
            <person name="Barry K."/>
            <person name="Bills G."/>
            <person name="Bluhm B."/>
            <person name="Cannon C."/>
            <person name="Castanera R."/>
            <person name="Culley D."/>
            <person name="Daum C."/>
            <person name="Ezra D."/>
            <person name="Gonzalez J."/>
            <person name="Henrissat B."/>
            <person name="Kuo A."/>
            <person name="Liang C."/>
            <person name="Lipzen A."/>
            <person name="Lutzoni F."/>
            <person name="Magnuson J."/>
            <person name="Mondo S."/>
            <person name="Nolan M."/>
            <person name="Ohm R."/>
            <person name="Pangilinan J."/>
            <person name="Park H.-J."/>
            <person name="Ramirez L."/>
            <person name="Alfaro M."/>
            <person name="Sun H."/>
            <person name="Tritt A."/>
            <person name="Yoshinaga Y."/>
            <person name="Zwiers L.-H."/>
            <person name="Turgeon B."/>
            <person name="Goodwin S."/>
            <person name="Spatafora J."/>
            <person name="Crous P."/>
            <person name="Grigoriev I."/>
        </authorList>
    </citation>
    <scope>NUCLEOTIDE SEQUENCE</scope>
    <source>
        <strain evidence="8">CBS 269.34</strain>
    </source>
</reference>
<keyword evidence="6" id="KW-0067">ATP-binding</keyword>
<keyword evidence="9" id="KW-1185">Reference proteome</keyword>
<dbReference type="PROSITE" id="PS00108">
    <property type="entry name" value="PROTEIN_KINASE_ST"/>
    <property type="match status" value="1"/>
</dbReference>
<dbReference type="PANTHER" id="PTHR11584:SF369">
    <property type="entry name" value="MITOGEN-ACTIVATED PROTEIN KINASE KINASE KINASE 19-RELATED"/>
    <property type="match status" value="1"/>
</dbReference>
<keyword evidence="5 8" id="KW-0418">Kinase</keyword>
<evidence type="ECO:0000259" key="7">
    <source>
        <dbReference type="PROSITE" id="PS50011"/>
    </source>
</evidence>
<name>A0A6A6RB67_9PEZI</name>
<organism evidence="8 9">
    <name type="scientific">Lophium mytilinum</name>
    <dbReference type="NCBI Taxonomy" id="390894"/>
    <lineage>
        <taxon>Eukaryota</taxon>
        <taxon>Fungi</taxon>
        <taxon>Dikarya</taxon>
        <taxon>Ascomycota</taxon>
        <taxon>Pezizomycotina</taxon>
        <taxon>Dothideomycetes</taxon>
        <taxon>Pleosporomycetidae</taxon>
        <taxon>Mytilinidiales</taxon>
        <taxon>Mytilinidiaceae</taxon>
        <taxon>Lophium</taxon>
    </lineage>
</organism>
<dbReference type="PROSITE" id="PS50011">
    <property type="entry name" value="PROTEIN_KINASE_DOM"/>
    <property type="match status" value="1"/>
</dbReference>
<feature type="domain" description="Protein kinase" evidence="7">
    <location>
        <begin position="138"/>
        <end position="419"/>
    </location>
</feature>
<dbReference type="Proteomes" id="UP000799750">
    <property type="component" value="Unassembled WGS sequence"/>
</dbReference>
<evidence type="ECO:0000256" key="6">
    <source>
        <dbReference type="ARBA" id="ARBA00022840"/>
    </source>
</evidence>
<dbReference type="AlphaFoldDB" id="A0A6A6RB67"/>
<keyword evidence="4" id="KW-0547">Nucleotide-binding</keyword>
<sequence length="458" mass="51305">MATHSPSLRRPAELLDQHFVSEDPESQWKSRTSYTDTDIQDISSLLDHVKPTWSKFPRAYVVLRAISKLDQLDPLIASGFTDHCFPVTETRTLPPQLPPTTRAEILSAQGMILTKSMDIEKGERGRHMHFGPGELIPFESKEVLGLGRYGEVDRVISLISHKEYARKQISRRLAFGDKWKREAVAAFAREVSILSSLHHRNIVQFNGSYTDTSSYCLLLSPVAEMSLSCCLRNPVDASSPTSLTANVTPWMGQLSSALSYLHGKRIRHADIKPDNLIIKQRDIFLADFGISRAYSYGESSTSSGPTNHTARYCAPEITLQERRHYSSDIWSLGCVFFEMAAAKKSWTTQNLEAFFGQTGTCEPYIRQNLPALKAMLVRLRMGSPFSWSLHWAEEMLKLDPRSRPTAAQIAAAAVDHVKEGYPPSEGLVEQMEVDQLGGRTQATIVLEDMYDGPKSSSH</sequence>
<dbReference type="GO" id="GO:0005524">
    <property type="term" value="F:ATP binding"/>
    <property type="evidence" value="ECO:0007669"/>
    <property type="project" value="UniProtKB-KW"/>
</dbReference>
<dbReference type="OrthoDB" id="4062651at2759"/>
<evidence type="ECO:0000256" key="2">
    <source>
        <dbReference type="ARBA" id="ARBA00022527"/>
    </source>
</evidence>
<comment type="similarity">
    <text evidence="1">Belongs to the protein kinase superfamily. STE Ser/Thr protein kinase family. MAP kinase kinase kinase subfamily.</text>
</comment>
<evidence type="ECO:0000256" key="1">
    <source>
        <dbReference type="ARBA" id="ARBA00006529"/>
    </source>
</evidence>
<evidence type="ECO:0000313" key="8">
    <source>
        <dbReference type="EMBL" id="KAF2500707.1"/>
    </source>
</evidence>